<keyword evidence="1" id="KW-0677">Repeat</keyword>
<dbReference type="InterPro" id="IPR027417">
    <property type="entry name" value="P-loop_NTPase"/>
</dbReference>
<dbReference type="InterPro" id="IPR035892">
    <property type="entry name" value="C2_domain_sf"/>
</dbReference>
<dbReference type="Gene3D" id="2.60.40.150">
    <property type="entry name" value="C2 domain"/>
    <property type="match status" value="1"/>
</dbReference>
<keyword evidence="5" id="KW-1185">Reference proteome</keyword>
<organism evidence="4 5">
    <name type="scientific">Athelia psychrophila</name>
    <dbReference type="NCBI Taxonomy" id="1759441"/>
    <lineage>
        <taxon>Eukaryota</taxon>
        <taxon>Fungi</taxon>
        <taxon>Dikarya</taxon>
        <taxon>Basidiomycota</taxon>
        <taxon>Agaricomycotina</taxon>
        <taxon>Agaricomycetes</taxon>
        <taxon>Agaricomycetidae</taxon>
        <taxon>Atheliales</taxon>
        <taxon>Atheliaceae</taxon>
        <taxon>Athelia</taxon>
    </lineage>
</organism>
<evidence type="ECO:0000256" key="1">
    <source>
        <dbReference type="ARBA" id="ARBA00022737"/>
    </source>
</evidence>
<dbReference type="InterPro" id="IPR007111">
    <property type="entry name" value="NACHT_NTPase"/>
</dbReference>
<proteinExistence type="predicted"/>
<protein>
    <recommendedName>
        <fullName evidence="3">NACHT domain-containing protein</fullName>
    </recommendedName>
</protein>
<accession>A0A166GT46</accession>
<evidence type="ECO:0000259" key="3">
    <source>
        <dbReference type="PROSITE" id="PS50837"/>
    </source>
</evidence>
<feature type="region of interest" description="Disordered" evidence="2">
    <location>
        <begin position="835"/>
        <end position="854"/>
    </location>
</feature>
<dbReference type="InterPro" id="IPR000008">
    <property type="entry name" value="C2_dom"/>
</dbReference>
<evidence type="ECO:0000256" key="2">
    <source>
        <dbReference type="SAM" id="MobiDB-lite"/>
    </source>
</evidence>
<dbReference type="Pfam" id="PF00168">
    <property type="entry name" value="C2"/>
    <property type="match status" value="1"/>
</dbReference>
<gene>
    <name evidence="4" type="ORF">FIBSPDRAFT_893685</name>
</gene>
<dbReference type="SUPFAM" id="SSF49562">
    <property type="entry name" value="C2 domain (Calcium/lipid-binding domain, CaLB)"/>
    <property type="match status" value="1"/>
</dbReference>
<dbReference type="PANTHER" id="PTHR10039:SF14">
    <property type="entry name" value="NACHT DOMAIN-CONTAINING PROTEIN"/>
    <property type="match status" value="1"/>
</dbReference>
<dbReference type="AlphaFoldDB" id="A0A166GT46"/>
<dbReference type="PROSITE" id="PS50837">
    <property type="entry name" value="NACHT"/>
    <property type="match status" value="1"/>
</dbReference>
<dbReference type="PANTHER" id="PTHR10039">
    <property type="entry name" value="AMELOGENIN"/>
    <property type="match status" value="1"/>
</dbReference>
<evidence type="ECO:0000313" key="5">
    <source>
        <dbReference type="Proteomes" id="UP000076532"/>
    </source>
</evidence>
<dbReference type="SUPFAM" id="SSF52540">
    <property type="entry name" value="P-loop containing nucleoside triphosphate hydrolases"/>
    <property type="match status" value="1"/>
</dbReference>
<reference evidence="4 5" key="1">
    <citation type="journal article" date="2016" name="Mol. Biol. Evol.">
        <title>Comparative Genomics of Early-Diverging Mushroom-Forming Fungi Provides Insights into the Origins of Lignocellulose Decay Capabilities.</title>
        <authorList>
            <person name="Nagy L.G."/>
            <person name="Riley R."/>
            <person name="Tritt A."/>
            <person name="Adam C."/>
            <person name="Daum C."/>
            <person name="Floudas D."/>
            <person name="Sun H."/>
            <person name="Yadav J.S."/>
            <person name="Pangilinan J."/>
            <person name="Larsson K.H."/>
            <person name="Matsuura K."/>
            <person name="Barry K."/>
            <person name="Labutti K."/>
            <person name="Kuo R."/>
            <person name="Ohm R.A."/>
            <person name="Bhattacharya S.S."/>
            <person name="Shirouzu T."/>
            <person name="Yoshinaga Y."/>
            <person name="Martin F.M."/>
            <person name="Grigoriev I.V."/>
            <person name="Hibbett D.S."/>
        </authorList>
    </citation>
    <scope>NUCLEOTIDE SEQUENCE [LARGE SCALE GENOMIC DNA]</scope>
    <source>
        <strain evidence="4 5">CBS 109695</strain>
    </source>
</reference>
<dbReference type="Pfam" id="PF24883">
    <property type="entry name" value="NPHP3_N"/>
    <property type="match status" value="1"/>
</dbReference>
<dbReference type="EMBL" id="KV417575">
    <property type="protein sequence ID" value="KZP18139.1"/>
    <property type="molecule type" value="Genomic_DNA"/>
</dbReference>
<name>A0A166GT46_9AGAM</name>
<feature type="domain" description="NACHT" evidence="3">
    <location>
        <begin position="637"/>
        <end position="783"/>
    </location>
</feature>
<dbReference type="OrthoDB" id="3269932at2759"/>
<feature type="compositionally biased region" description="Low complexity" evidence="2">
    <location>
        <begin position="842"/>
        <end position="854"/>
    </location>
</feature>
<sequence length="854" mass="93071">MAQYISISVSARTLFAPCGILARDWTLYSNLRQNPLELSQHLSQKLPTNSFYKAEGQFVFFCAAPTSLPLQGLPTSSGLYPSSMAPLTRRAAALLGLLYHNENVGRDEDGWIRVSRGLSPTEALALGPCRHLEDSKYLHNCENEVYDTVSFLRIGGHYDGIGRIGARHPPVCLPATVFDNNGTINGRSQPFTDASRKHCFRTGRLPVATRAYPACLLHNQLSNLNLLVMLSLWNISCNWIGVALNAYGTELFANSAIVVVQSIDELSWKSTGSRLRPLFSKPKLVVKVYVDGVYAARTAVVKGTLKPVWGETLTMSAPAESALLTMEVNHESSCFGFVKTTVGDLLRLCAQSPITQLRLQQRTKNSGAVHDVPGLMSLGITAIDAGQARKDVLSTAQQDAQHGRLEPGQPEPGNSVPANLAAFVSDNEDVFEALGTALNKIQVIANVTANAVGEIAKIHPYANAAWQVLDAVRKAYQVQKETDADVVALLGKIAALYSFVDDIEGLPDKMERLEHTISLVLKQTTECGIFIREYTDHGFVSRLLGQATSNRSQRLSQLSSALDQLQEDLNTGLRVQTAVVSSQTGKGVDRLLASDILKGLDPAKMDAAQRGPCLAGTRQDMLKDIFDWLLSPSEGQNVYWLHGAAGLGKSTLANTVAEYFTGLGRQGAFLFFDRNAPVESDPGRVIRTLAYQLAEHDHAIQSAVSAAIDRSPALVRHPLRAQFASLLLEPLSAASVAGPIVIILDALDECGKPESRKELLALLSKDLAKLPRQFRFLITSRPDDDIANAFDPVNNLNVHAVDLITSASYSDVQLYISYEMNCIYDIRHRRAELSPDWRGELPSQPGSSSGRPQP</sequence>
<evidence type="ECO:0000313" key="4">
    <source>
        <dbReference type="EMBL" id="KZP18139.1"/>
    </source>
</evidence>
<feature type="region of interest" description="Disordered" evidence="2">
    <location>
        <begin position="393"/>
        <end position="415"/>
    </location>
</feature>
<dbReference type="Proteomes" id="UP000076532">
    <property type="component" value="Unassembled WGS sequence"/>
</dbReference>
<dbReference type="InterPro" id="IPR056884">
    <property type="entry name" value="NPHP3-like_N"/>
</dbReference>
<dbReference type="CDD" id="cd00030">
    <property type="entry name" value="C2"/>
    <property type="match status" value="1"/>
</dbReference>
<dbReference type="Gene3D" id="3.40.50.300">
    <property type="entry name" value="P-loop containing nucleotide triphosphate hydrolases"/>
    <property type="match status" value="1"/>
</dbReference>
<dbReference type="STRING" id="436010.A0A166GT46"/>